<keyword evidence="6" id="KW-0813">Transport</keyword>
<evidence type="ECO:0000256" key="7">
    <source>
        <dbReference type="SAM" id="Phobius"/>
    </source>
</evidence>
<proteinExistence type="inferred from homology"/>
<evidence type="ECO:0000256" key="4">
    <source>
        <dbReference type="ARBA" id="ARBA00022989"/>
    </source>
</evidence>
<evidence type="ECO:0000256" key="3">
    <source>
        <dbReference type="ARBA" id="ARBA00022692"/>
    </source>
</evidence>
<accession>A0ABT7BUR9</accession>
<dbReference type="EMBL" id="JAQOSQ010000004">
    <property type="protein sequence ID" value="MDJ1182840.1"/>
    <property type="molecule type" value="Genomic_DNA"/>
</dbReference>
<keyword evidence="4 7" id="KW-1133">Transmembrane helix</keyword>
<feature type="transmembrane region" description="Helical" evidence="7">
    <location>
        <begin position="73"/>
        <end position="89"/>
    </location>
</feature>
<dbReference type="PANTHER" id="PTHR30477:SF0">
    <property type="entry name" value="METAL TRANSPORT SYSTEM MEMBRANE PROTEIN TM_0125-RELATED"/>
    <property type="match status" value="1"/>
</dbReference>
<dbReference type="InterPro" id="IPR001626">
    <property type="entry name" value="ABC_TroCD"/>
</dbReference>
<comment type="subcellular location">
    <subcellularLocation>
        <location evidence="6">Cell membrane</location>
        <topology evidence="6">Multi-pass membrane protein</topology>
    </subcellularLocation>
    <subcellularLocation>
        <location evidence="1">Membrane</location>
        <topology evidence="1">Multi-pass membrane protein</topology>
    </subcellularLocation>
</comment>
<feature type="transmembrane region" description="Helical" evidence="7">
    <location>
        <begin position="185"/>
        <end position="212"/>
    </location>
</feature>
<dbReference type="Gene3D" id="1.10.3470.10">
    <property type="entry name" value="ABC transporter involved in vitamin B12 uptake, BtuC"/>
    <property type="match status" value="1"/>
</dbReference>
<feature type="transmembrane region" description="Helical" evidence="7">
    <location>
        <begin position="101"/>
        <end position="121"/>
    </location>
</feature>
<dbReference type="Pfam" id="PF00950">
    <property type="entry name" value="ABC-3"/>
    <property type="match status" value="1"/>
</dbReference>
<comment type="similarity">
    <text evidence="2 6">Belongs to the ABC-3 integral membrane protein family.</text>
</comment>
<dbReference type="SUPFAM" id="SSF81345">
    <property type="entry name" value="ABC transporter involved in vitamin B12 uptake, BtuC"/>
    <property type="match status" value="1"/>
</dbReference>
<sequence>MIFETEIERAIALLQFPFMQRALIGGILAGVMGGLLGSFTVVRQLSFFSNALGHSALLGISIGLLFGIEPSSVILPFCVLFALVVTYFLEHTELWTDALLNMIHAGSLAIAIILLSFIGQYKGGINNLLFGDILAISSSDRAIGIILLCICVAFVSLTLRTQMAIALHEPMAIARGISVSAHRTAFIVLLSLVIGVSIKAIGVLLVSAFIVIPASTARLLCNNFTNYVLFSALLGALSAILGIVLSALFNLPSGPSIVIMQLVLFAIAFCNSLRDRKESEEELQRHRDIQRSS</sequence>
<organism evidence="8 9">
    <name type="scientific">Roseofilum casamattae BLCC-M143</name>
    <dbReference type="NCBI Taxonomy" id="3022442"/>
    <lineage>
        <taxon>Bacteria</taxon>
        <taxon>Bacillati</taxon>
        <taxon>Cyanobacteriota</taxon>
        <taxon>Cyanophyceae</taxon>
        <taxon>Desertifilales</taxon>
        <taxon>Desertifilaceae</taxon>
        <taxon>Roseofilum</taxon>
        <taxon>Roseofilum casamattae</taxon>
    </lineage>
</organism>
<comment type="caution">
    <text evidence="8">The sequence shown here is derived from an EMBL/GenBank/DDBJ whole genome shotgun (WGS) entry which is preliminary data.</text>
</comment>
<evidence type="ECO:0000256" key="5">
    <source>
        <dbReference type="ARBA" id="ARBA00023136"/>
    </source>
</evidence>
<keyword evidence="3 6" id="KW-0812">Transmembrane</keyword>
<dbReference type="Proteomes" id="UP001232992">
    <property type="component" value="Unassembled WGS sequence"/>
</dbReference>
<dbReference type="PANTHER" id="PTHR30477">
    <property type="entry name" value="ABC-TRANSPORTER METAL-BINDING PROTEIN"/>
    <property type="match status" value="1"/>
</dbReference>
<dbReference type="RefSeq" id="WP_283757492.1">
    <property type="nucleotide sequence ID" value="NZ_JAQOSQ010000004.1"/>
</dbReference>
<dbReference type="CDD" id="cd06550">
    <property type="entry name" value="TM_ABC_iron-siderophores_like"/>
    <property type="match status" value="1"/>
</dbReference>
<feature type="transmembrane region" description="Helical" evidence="7">
    <location>
        <begin position="255"/>
        <end position="273"/>
    </location>
</feature>
<reference evidence="8 9" key="1">
    <citation type="submission" date="2023-01" db="EMBL/GenBank/DDBJ databases">
        <title>Novel diversity within Roseofilum (Cyanobacteria; Desertifilaceae) from marine benthic mats with descriptions of four novel species.</title>
        <authorList>
            <person name="Wang Y."/>
            <person name="Berthold D.E."/>
            <person name="Hu J."/>
            <person name="Lefler F.W."/>
            <person name="Laughinghouse H.D. IV."/>
        </authorList>
    </citation>
    <scope>NUCLEOTIDE SEQUENCE [LARGE SCALE GENOMIC DNA]</scope>
    <source>
        <strain evidence="8 9">BLCC-M143</strain>
    </source>
</reference>
<protein>
    <submittedName>
        <fullName evidence="8">Metal ABC transporter permease</fullName>
    </submittedName>
</protein>
<feature type="transmembrane region" description="Helical" evidence="7">
    <location>
        <begin position="142"/>
        <end position="165"/>
    </location>
</feature>
<feature type="transmembrane region" description="Helical" evidence="7">
    <location>
        <begin position="21"/>
        <end position="41"/>
    </location>
</feature>
<keyword evidence="5 7" id="KW-0472">Membrane</keyword>
<keyword evidence="9" id="KW-1185">Reference proteome</keyword>
<feature type="transmembrane region" description="Helical" evidence="7">
    <location>
        <begin position="224"/>
        <end position="249"/>
    </location>
</feature>
<evidence type="ECO:0000256" key="6">
    <source>
        <dbReference type="RuleBase" id="RU003943"/>
    </source>
</evidence>
<evidence type="ECO:0000313" key="8">
    <source>
        <dbReference type="EMBL" id="MDJ1182840.1"/>
    </source>
</evidence>
<evidence type="ECO:0000313" key="9">
    <source>
        <dbReference type="Proteomes" id="UP001232992"/>
    </source>
</evidence>
<evidence type="ECO:0000256" key="1">
    <source>
        <dbReference type="ARBA" id="ARBA00004141"/>
    </source>
</evidence>
<gene>
    <name evidence="8" type="ORF">PMH09_06485</name>
</gene>
<evidence type="ECO:0000256" key="2">
    <source>
        <dbReference type="ARBA" id="ARBA00008034"/>
    </source>
</evidence>
<name>A0ABT7BUR9_9CYAN</name>
<dbReference type="InterPro" id="IPR037294">
    <property type="entry name" value="ABC_BtuC-like"/>
</dbReference>